<evidence type="ECO:0000256" key="5">
    <source>
        <dbReference type="ARBA" id="ARBA00023136"/>
    </source>
</evidence>
<reference evidence="10 11" key="1">
    <citation type="submission" date="2016-11" db="EMBL/GenBank/DDBJ databases">
        <authorList>
            <person name="Jaros S."/>
            <person name="Januszkiewicz K."/>
            <person name="Wedrychowicz H."/>
        </authorList>
    </citation>
    <scope>NUCLEOTIDE SEQUENCE [LARGE SCALE GENOMIC DNA]</scope>
    <source>
        <strain evidence="10 11">DSM 5091</strain>
    </source>
</reference>
<evidence type="ECO:0000256" key="2">
    <source>
        <dbReference type="ARBA" id="ARBA00022692"/>
    </source>
</evidence>
<evidence type="ECO:0000313" key="10">
    <source>
        <dbReference type="EMBL" id="SHI77282.1"/>
    </source>
</evidence>
<dbReference type="SMART" id="SM00287">
    <property type="entry name" value="SH3b"/>
    <property type="match status" value="1"/>
</dbReference>
<dbReference type="EMBL" id="FQZT01000002">
    <property type="protein sequence ID" value="SHI77282.1"/>
    <property type="molecule type" value="Genomic_DNA"/>
</dbReference>
<name>A0A1M6DVP0_MALRU</name>
<gene>
    <name evidence="10" type="ORF">SAMN02745165_00823</name>
</gene>
<evidence type="ECO:0000313" key="11">
    <source>
        <dbReference type="Proteomes" id="UP000184171"/>
    </source>
</evidence>
<dbReference type="AlphaFoldDB" id="A0A1M6DVP0"/>
<sequence>MKTTTRTAFIAVLFTLLAASAIAETRYIADQLVVTVRSSTGNNYQALDNLPTDTPVEVLSEDANFVKVKTTKGIEGYIRRQYVTKKLPKPIQIATLKKQKEALEQKLEQQSNELKNASALANSSQTATSELTTELEKTRKELESVTTEYNSLRERSQNIISVTTERDQLLEENSQLLGELKVLQDENANFHRSNMIQWFLAGGGVFFFGWLAGKVSRKKQRYSRF</sequence>
<feature type="coiled-coil region" evidence="6">
    <location>
        <begin position="93"/>
        <end position="186"/>
    </location>
</feature>
<evidence type="ECO:0000259" key="9">
    <source>
        <dbReference type="PROSITE" id="PS51781"/>
    </source>
</evidence>
<dbReference type="Gene3D" id="2.30.30.40">
    <property type="entry name" value="SH3 Domains"/>
    <property type="match status" value="1"/>
</dbReference>
<dbReference type="RefSeq" id="WP_072905874.1">
    <property type="nucleotide sequence ID" value="NZ_FQZT01000002.1"/>
</dbReference>
<dbReference type="STRING" id="1122189.SAMN02745165_00823"/>
<dbReference type="Pfam" id="PF08239">
    <property type="entry name" value="SH3_3"/>
    <property type="match status" value="1"/>
</dbReference>
<evidence type="ECO:0000256" key="3">
    <source>
        <dbReference type="ARBA" id="ARBA00022729"/>
    </source>
</evidence>
<keyword evidence="4 7" id="KW-1133">Transmembrane helix</keyword>
<evidence type="ECO:0000256" key="8">
    <source>
        <dbReference type="SAM" id="SignalP"/>
    </source>
</evidence>
<dbReference type="InterPro" id="IPR016476">
    <property type="entry name" value="SH3_dom_pro"/>
</dbReference>
<feature type="domain" description="SH3b" evidence="9">
    <location>
        <begin position="23"/>
        <end position="87"/>
    </location>
</feature>
<accession>A0A1M6DVP0</accession>
<evidence type="ECO:0000256" key="4">
    <source>
        <dbReference type="ARBA" id="ARBA00022989"/>
    </source>
</evidence>
<protein>
    <submittedName>
        <fullName evidence="10">SH3 domain protein</fullName>
    </submittedName>
</protein>
<keyword evidence="2 7" id="KW-0812">Transmembrane</keyword>
<evidence type="ECO:0000256" key="7">
    <source>
        <dbReference type="SAM" id="Phobius"/>
    </source>
</evidence>
<keyword evidence="5 7" id="KW-0472">Membrane</keyword>
<dbReference type="PROSITE" id="PS51781">
    <property type="entry name" value="SH3B"/>
    <property type="match status" value="1"/>
</dbReference>
<evidence type="ECO:0000256" key="1">
    <source>
        <dbReference type="ARBA" id="ARBA00004167"/>
    </source>
</evidence>
<keyword evidence="11" id="KW-1185">Reference proteome</keyword>
<organism evidence="10 11">
    <name type="scientific">Malonomonas rubra DSM 5091</name>
    <dbReference type="NCBI Taxonomy" id="1122189"/>
    <lineage>
        <taxon>Bacteria</taxon>
        <taxon>Pseudomonadati</taxon>
        <taxon>Thermodesulfobacteriota</taxon>
        <taxon>Desulfuromonadia</taxon>
        <taxon>Desulfuromonadales</taxon>
        <taxon>Geopsychrobacteraceae</taxon>
        <taxon>Malonomonas</taxon>
    </lineage>
</organism>
<dbReference type="NCBIfam" id="TIGR04211">
    <property type="entry name" value="SH3_and_anchor"/>
    <property type="match status" value="1"/>
</dbReference>
<feature type="signal peptide" evidence="8">
    <location>
        <begin position="1"/>
        <end position="23"/>
    </location>
</feature>
<dbReference type="GO" id="GO:0016020">
    <property type="term" value="C:membrane"/>
    <property type="evidence" value="ECO:0007669"/>
    <property type="project" value="UniProtKB-SubCell"/>
</dbReference>
<evidence type="ECO:0000256" key="6">
    <source>
        <dbReference type="SAM" id="Coils"/>
    </source>
</evidence>
<feature type="transmembrane region" description="Helical" evidence="7">
    <location>
        <begin position="195"/>
        <end position="213"/>
    </location>
</feature>
<feature type="chain" id="PRO_5013178087" evidence="8">
    <location>
        <begin position="24"/>
        <end position="225"/>
    </location>
</feature>
<dbReference type="OrthoDB" id="5418566at2"/>
<comment type="subcellular location">
    <subcellularLocation>
        <location evidence="1">Membrane</location>
        <topology evidence="1">Single-pass membrane protein</topology>
    </subcellularLocation>
</comment>
<keyword evidence="3 8" id="KW-0732">Signal</keyword>
<dbReference type="Proteomes" id="UP000184171">
    <property type="component" value="Unassembled WGS sequence"/>
</dbReference>
<proteinExistence type="predicted"/>
<dbReference type="InterPro" id="IPR003646">
    <property type="entry name" value="SH3-like_bac-type"/>
</dbReference>
<keyword evidence="6" id="KW-0175">Coiled coil</keyword>